<protein>
    <submittedName>
        <fullName evidence="2">F-box associated domain-containing protein</fullName>
    </submittedName>
</protein>
<dbReference type="Proteomes" id="UP000492821">
    <property type="component" value="Unassembled WGS sequence"/>
</dbReference>
<sequence length="327" mass="38522">MPFPFYALHYDHCYRLRKLATPGELYELQLAAPFLAGLKPIQKLDIFDAINVFINHKNEFEAKFFDPNELCASKTTLELNNNNFNICNDWLYITSFSSHDSAQRIFDYFSITDCKMFRFKNCGITAQFLEDIKRKTKYVERLSFVNCTFENNITPNFICATFKTLKMLKFDRGCPAEGNWIEAFVAAKYSGIQLSRLSRIFVFRWPCFRHDNNALLMLRHCGQRRDCRQPHIRLPRPDPLRHTPPAALLLPRLAGAPSTASKRTWKRFFQMQSQTMQMCFVLTIDADKFTVMKILHYWFYDGWQRLTGPKQKINVYHYNGTILRPQI</sequence>
<keyword evidence="1" id="KW-1185">Reference proteome</keyword>
<reference evidence="2" key="2">
    <citation type="submission" date="2020-10" db="UniProtKB">
        <authorList>
            <consortium name="WormBaseParasite"/>
        </authorList>
    </citation>
    <scope>IDENTIFICATION</scope>
</reference>
<dbReference type="AlphaFoldDB" id="A0A7E4V3G1"/>
<reference evidence="1" key="1">
    <citation type="journal article" date="2013" name="Genetics">
        <title>The draft genome and transcriptome of Panagrellus redivivus are shaped by the harsh demands of a free-living lifestyle.</title>
        <authorList>
            <person name="Srinivasan J."/>
            <person name="Dillman A.R."/>
            <person name="Macchietto M.G."/>
            <person name="Heikkinen L."/>
            <person name="Lakso M."/>
            <person name="Fracchia K.M."/>
            <person name="Antoshechkin I."/>
            <person name="Mortazavi A."/>
            <person name="Wong G."/>
            <person name="Sternberg P.W."/>
        </authorList>
    </citation>
    <scope>NUCLEOTIDE SEQUENCE [LARGE SCALE GENOMIC DNA]</scope>
    <source>
        <strain evidence="1">MT8872</strain>
    </source>
</reference>
<accession>A0A7E4V3G1</accession>
<organism evidence="1 2">
    <name type="scientific">Panagrellus redivivus</name>
    <name type="common">Microworm</name>
    <dbReference type="NCBI Taxonomy" id="6233"/>
    <lineage>
        <taxon>Eukaryota</taxon>
        <taxon>Metazoa</taxon>
        <taxon>Ecdysozoa</taxon>
        <taxon>Nematoda</taxon>
        <taxon>Chromadorea</taxon>
        <taxon>Rhabditida</taxon>
        <taxon>Tylenchina</taxon>
        <taxon>Panagrolaimomorpha</taxon>
        <taxon>Panagrolaimoidea</taxon>
        <taxon>Panagrolaimidae</taxon>
        <taxon>Panagrellus</taxon>
    </lineage>
</organism>
<proteinExistence type="predicted"/>
<name>A0A7E4V3G1_PANRE</name>
<dbReference type="WBParaSite" id="Pan_g16021.t1">
    <property type="protein sequence ID" value="Pan_g16021.t1"/>
    <property type="gene ID" value="Pan_g16021"/>
</dbReference>
<evidence type="ECO:0000313" key="1">
    <source>
        <dbReference type="Proteomes" id="UP000492821"/>
    </source>
</evidence>
<evidence type="ECO:0000313" key="2">
    <source>
        <dbReference type="WBParaSite" id="Pan_g16021.t1"/>
    </source>
</evidence>